<keyword evidence="6" id="KW-0449">Lipoprotein</keyword>
<proteinExistence type="predicted"/>
<dbReference type="InterPro" id="IPR025743">
    <property type="entry name" value="TssM1_N"/>
</dbReference>
<dbReference type="InterPro" id="IPR048677">
    <property type="entry name" value="TssM1_hel"/>
</dbReference>
<dbReference type="AlphaFoldDB" id="A0A158I9P8"/>
<dbReference type="SUPFAM" id="SSF52540">
    <property type="entry name" value="P-loop containing nucleoside triphosphate hydrolases"/>
    <property type="match status" value="1"/>
</dbReference>
<dbReference type="InterPro" id="IPR017731">
    <property type="entry name" value="TssM1-like"/>
</dbReference>
<dbReference type="Pfam" id="PF06744">
    <property type="entry name" value="IcmF_C"/>
    <property type="match status" value="1"/>
</dbReference>
<keyword evidence="1" id="KW-0472">Membrane</keyword>
<evidence type="ECO:0000259" key="5">
    <source>
        <dbReference type="Pfam" id="PF21070"/>
    </source>
</evidence>
<dbReference type="PANTHER" id="PTHR36153">
    <property type="entry name" value="INNER MEMBRANE PROTEIN-RELATED"/>
    <property type="match status" value="1"/>
</dbReference>
<feature type="transmembrane region" description="Helical" evidence="1">
    <location>
        <begin position="12"/>
        <end position="33"/>
    </location>
</feature>
<keyword evidence="1" id="KW-0812">Transmembrane</keyword>
<keyword evidence="1" id="KW-1133">Transmembrane helix</keyword>
<dbReference type="NCBIfam" id="TIGR03348">
    <property type="entry name" value="VI_IcmF"/>
    <property type="match status" value="1"/>
</dbReference>
<dbReference type="RefSeq" id="WP_060858764.1">
    <property type="nucleotide sequence ID" value="NZ_FCOC02000030.1"/>
</dbReference>
<feature type="domain" description="Type VI secretion system component TssM1 N-terminal" evidence="4">
    <location>
        <begin position="211"/>
        <end position="471"/>
    </location>
</feature>
<evidence type="ECO:0000256" key="1">
    <source>
        <dbReference type="SAM" id="Phobius"/>
    </source>
</evidence>
<reference evidence="6 7" key="1">
    <citation type="submission" date="2016-01" db="EMBL/GenBank/DDBJ databases">
        <authorList>
            <person name="Oliw E.H."/>
        </authorList>
    </citation>
    <scope>NUCLEOTIDE SEQUENCE [LARGE SCALE GENOMIC DNA]</scope>
    <source>
        <strain evidence="6">LMG 22029</strain>
    </source>
</reference>
<evidence type="ECO:0000259" key="3">
    <source>
        <dbReference type="Pfam" id="PF06761"/>
    </source>
</evidence>
<dbReference type="InterPro" id="IPR027417">
    <property type="entry name" value="P-loop_NTPase"/>
</dbReference>
<evidence type="ECO:0000313" key="6">
    <source>
        <dbReference type="EMBL" id="SAL53285.1"/>
    </source>
</evidence>
<evidence type="ECO:0000259" key="4">
    <source>
        <dbReference type="Pfam" id="PF14331"/>
    </source>
</evidence>
<protein>
    <submittedName>
        <fullName evidence="6">Putative lipoprotein</fullName>
    </submittedName>
</protein>
<dbReference type="InterPro" id="IPR010623">
    <property type="entry name" value="IcmF_C"/>
</dbReference>
<dbReference type="InterPro" id="IPR053156">
    <property type="entry name" value="T6SS_TssM-like"/>
</dbReference>
<dbReference type="EMBL" id="FCOC02000030">
    <property type="protein sequence ID" value="SAL53285.1"/>
    <property type="molecule type" value="Genomic_DNA"/>
</dbReference>
<dbReference type="InterPro" id="IPR009612">
    <property type="entry name" value="IcmF-rel"/>
</dbReference>
<dbReference type="Pfam" id="PF14331">
    <property type="entry name" value="IcmF-related_N"/>
    <property type="match status" value="1"/>
</dbReference>
<dbReference type="Proteomes" id="UP000054893">
    <property type="component" value="Unassembled WGS sequence"/>
</dbReference>
<evidence type="ECO:0000259" key="2">
    <source>
        <dbReference type="Pfam" id="PF06744"/>
    </source>
</evidence>
<accession>A0A158I9P8</accession>
<dbReference type="Pfam" id="PF21070">
    <property type="entry name" value="IcmF_helical"/>
    <property type="match status" value="1"/>
</dbReference>
<sequence>MRWLSGFRKPAVMSFFGVMALAFIVWFEGPLLAFNGSAPLGSTTSRWIVIALLFACWAIYFGARALKARLASSSFVRSLIADSVNPANREPSEARKAADADLAILRTRFEEALKTLRSTATGKDNKGWRSWFNARRQTIYDLPWYMFVGAPGAGKTTALVHSGLRFPLADRLGAQAIGGVGGTRHCDWWFTDDAVLLDTAGRFTTQDSHAEADRGAWLGFLAMLRKYRPRRPLNGVMVVVSAADLLQQTDAQRSAHAASVRERLSELNKQLGMRFPVYVVVTKSDMLSGFSEFFDDLGRDEREQVWGMTFPYSAEDDTEHAAQPLQRFPDEFRLLHGQLQDRVLQRMQQETDVRRRALIYSFPQQFAGIEASLQRFLDDAFGESRFDRAALLRGVYFTSGTQSGRPLDRMMSSMAAALGLQREVLLADTSSGRAYFVKRLLRDVIFEEAGLAGTNLRVERRRARFQQIAIGVVGALLIAGLVGLFASDRANRRFVEESRQQIAALQQRVQQTTLGDDPLAVLPVLDAARDLPGGEAERESRGDIWWAKFGLDQREKLGAEAQRVYQRLLRQTLLPIVVQRMEEELRRGDANNAALQYEVLRAYLMLGDPTHYDPDALRSWAMRDWQRGPLRTASDAQRASIDQHLEALFRRGQFDSNLPLDQNLIAQARATLSRVPLAQRLNSRIQQQLSQLHLADFSIAKAAGPSGLLVFVRKSGTPLTQGIDGAYTQAGFTAFLRLREMTLANIAKDDWVLGRAETKPDSAGIDDLRTALTRLYCEESIRQWDGLLGDVGVVPFSAPDQGARVANLMGSQNSPLRALIEAASVETTFVAPSAATDAATGKFDALRKSLGGGPADGQAQPAATADSAALVNTHFQALHDLAGKPGATSGAPVDDSINALKEAAATLQAVDSARKQSLPLPPTGSLDRLKLLAQGAPAPLGSVLQGVADNADTVQVQSQRAQLRALWASAVAPACRQALDGRYPLVRTSTRDAAPDDFGRILAPGGLIDDFFQKNLQNRVDTSGAVWRWRPEARSLGIPDDVLAQFQNAAQIRDALFRDGGHDVSVRFSAKLAAIDPSVKRFVLDIDGVQLVATDSTPGATAAFQWPSGKGTGQAHVELEPAQTSTPHADGPWALFHLLDTARITPAGQPDHFKAAFGSGLVTVDLTASSVVNPFRAGVLDRFRCPAQL</sequence>
<feature type="domain" description="Type VI secretion system component TssM1 helical" evidence="5">
    <location>
        <begin position="962"/>
        <end position="1060"/>
    </location>
</feature>
<gene>
    <name evidence="6" type="ORF">AWB64_05802</name>
</gene>
<organism evidence="6 7">
    <name type="scientific">Caballeronia sordidicola</name>
    <name type="common">Burkholderia sordidicola</name>
    <dbReference type="NCBI Taxonomy" id="196367"/>
    <lineage>
        <taxon>Bacteria</taxon>
        <taxon>Pseudomonadati</taxon>
        <taxon>Pseudomonadota</taxon>
        <taxon>Betaproteobacteria</taxon>
        <taxon>Burkholderiales</taxon>
        <taxon>Burkholderiaceae</taxon>
        <taxon>Caballeronia</taxon>
    </lineage>
</organism>
<feature type="transmembrane region" description="Helical" evidence="1">
    <location>
        <begin position="45"/>
        <end position="63"/>
    </location>
</feature>
<feature type="domain" description="Type VI secretion system IcmF C-terminal" evidence="2">
    <location>
        <begin position="1068"/>
        <end position="1164"/>
    </location>
</feature>
<dbReference type="OrthoDB" id="9758229at2"/>
<dbReference type="PANTHER" id="PTHR36153:SF1">
    <property type="entry name" value="TYPE VI SECRETION SYSTEM COMPONENT TSSM1"/>
    <property type="match status" value="1"/>
</dbReference>
<name>A0A158I9P8_CABSO</name>
<dbReference type="Gene3D" id="3.40.50.300">
    <property type="entry name" value="P-loop containing nucleotide triphosphate hydrolases"/>
    <property type="match status" value="1"/>
</dbReference>
<feature type="domain" description="IcmF-related" evidence="3">
    <location>
        <begin position="522"/>
        <end position="828"/>
    </location>
</feature>
<dbReference type="Pfam" id="PF06761">
    <property type="entry name" value="IcmF-related"/>
    <property type="match status" value="1"/>
</dbReference>
<feature type="transmembrane region" description="Helical" evidence="1">
    <location>
        <begin position="468"/>
        <end position="486"/>
    </location>
</feature>
<evidence type="ECO:0000313" key="7">
    <source>
        <dbReference type="Proteomes" id="UP000054893"/>
    </source>
</evidence>